<evidence type="ECO:0000313" key="2">
    <source>
        <dbReference type="Proteomes" id="UP000076858"/>
    </source>
</evidence>
<dbReference type="OrthoDB" id="10487002at2759"/>
<evidence type="ECO:0000313" key="1">
    <source>
        <dbReference type="EMBL" id="KZS10214.1"/>
    </source>
</evidence>
<sequence>MVAVEIEQTEATKPTLDGRPWMIEPATNRTPGPTPGRALMPGDRTTNYSITEKECLALIWAIKRSTTPATQAGDTWKSYQEAAVTAAAIENGIKLFIHIPIFEFTRALTLYRVIGMARATKNGSTSLQYVGLPQYLAKSPDQQTFIELSAEMVGPCRPTKKSICPISRAVSRKKNKMTCSIAIFLAENQRIQDDCTVVVSPWTGQDAVYLGHRRWGLSAVNTTRLVVTCPRQTTGPESYTLDTPAISIFEIPMSCTAQSDDWIFQASFRKDTHQKWITRTTPHLADLKAPGRPPQRPLITAKDDIVTQQTRLHTGSPNNRLRDLTTGMVHQMDGLSDLEHARLNIDDTQNYLRYPWEWIAILILCMLV</sequence>
<gene>
    <name evidence="1" type="ORF">APZ42_025368</name>
</gene>
<name>A0A162DDB5_9CRUS</name>
<dbReference type="Proteomes" id="UP000076858">
    <property type="component" value="Unassembled WGS sequence"/>
</dbReference>
<protein>
    <submittedName>
        <fullName evidence="1">Uncharacterized protein</fullName>
    </submittedName>
</protein>
<dbReference type="GO" id="GO:0005737">
    <property type="term" value="C:cytoplasm"/>
    <property type="evidence" value="ECO:0007669"/>
    <property type="project" value="TreeGrafter"/>
</dbReference>
<reference evidence="1 2" key="1">
    <citation type="submission" date="2016-03" db="EMBL/GenBank/DDBJ databases">
        <title>EvidentialGene: Evidence-directed Construction of Genes on Genomes.</title>
        <authorList>
            <person name="Gilbert D.G."/>
            <person name="Choi J.-H."/>
            <person name="Mockaitis K."/>
            <person name="Colbourne J."/>
            <person name="Pfrender M."/>
        </authorList>
    </citation>
    <scope>NUCLEOTIDE SEQUENCE [LARGE SCALE GENOMIC DNA]</scope>
    <source>
        <strain evidence="1 2">Xinb3</strain>
        <tissue evidence="1">Complete organism</tissue>
    </source>
</reference>
<dbReference type="EMBL" id="LRGB01001868">
    <property type="protein sequence ID" value="KZS10214.1"/>
    <property type="molecule type" value="Genomic_DNA"/>
</dbReference>
<proteinExistence type="predicted"/>
<accession>A0A162DDB5</accession>
<dbReference type="InterPro" id="IPR028816">
    <property type="entry name" value="Caprin"/>
</dbReference>
<comment type="caution">
    <text evidence="1">The sequence shown here is derived from an EMBL/GenBank/DDBJ whole genome shotgun (WGS) entry which is preliminary data.</text>
</comment>
<dbReference type="PANTHER" id="PTHR22922">
    <property type="entry name" value="GPI-ANCHORED PROTEIN P137"/>
    <property type="match status" value="1"/>
</dbReference>
<dbReference type="AlphaFoldDB" id="A0A162DDB5"/>
<dbReference type="GO" id="GO:0003723">
    <property type="term" value="F:RNA binding"/>
    <property type="evidence" value="ECO:0007669"/>
    <property type="project" value="TreeGrafter"/>
</dbReference>
<organism evidence="1 2">
    <name type="scientific">Daphnia magna</name>
    <dbReference type="NCBI Taxonomy" id="35525"/>
    <lineage>
        <taxon>Eukaryota</taxon>
        <taxon>Metazoa</taxon>
        <taxon>Ecdysozoa</taxon>
        <taxon>Arthropoda</taxon>
        <taxon>Crustacea</taxon>
        <taxon>Branchiopoda</taxon>
        <taxon>Diplostraca</taxon>
        <taxon>Cladocera</taxon>
        <taxon>Anomopoda</taxon>
        <taxon>Daphniidae</taxon>
        <taxon>Daphnia</taxon>
    </lineage>
</organism>
<keyword evidence="2" id="KW-1185">Reference proteome</keyword>
<dbReference type="PANTHER" id="PTHR22922:SF19">
    <property type="entry name" value="CAPRIN HOMOLOG"/>
    <property type="match status" value="1"/>
</dbReference>